<reference evidence="1 2" key="2">
    <citation type="journal article" date="2013" name="IMA Fungus">
        <title>IMA Genome-F 1: Ceratocystis fimbriata: Draft nuclear genome sequence for the plant pathogen, Ceratocystis fimbriata.</title>
        <authorList>
            <person name="Wilken P.M."/>
            <person name="Steenkamp E.T."/>
            <person name="Wingfield M.J."/>
            <person name="de Beer Z.W."/>
            <person name="Wingfield B.D."/>
        </authorList>
    </citation>
    <scope>NUCLEOTIDE SEQUENCE [LARGE SCALE GENOMIC DNA]</scope>
    <source>
        <strain evidence="1 2">CBS 114723</strain>
    </source>
</reference>
<reference evidence="1 2" key="1">
    <citation type="journal article" date="2013" name="Fungal Biol.">
        <title>Analysis of microsatellite markers in the genome of the plant pathogen Ceratocystis fimbriata.</title>
        <authorList>
            <person name="Simpson M.C."/>
            <person name="Wilken P.M."/>
            <person name="Coetzee M.P."/>
            <person name="Wingfield M.J."/>
            <person name="Wingfield B.D."/>
        </authorList>
    </citation>
    <scope>NUCLEOTIDE SEQUENCE [LARGE SCALE GENOMIC DNA]</scope>
    <source>
        <strain evidence="1 2">CBS 114723</strain>
    </source>
</reference>
<sequence>MDPPFRKKSNPLMMLMSNWGTKATFCFRGLGVIALAQLVSQTRRIVSIFALSILVLPVL</sequence>
<gene>
    <name evidence="1" type="ORF">CFIMG_004164RAa</name>
</gene>
<name>A0A2C5X1G9_9PEZI</name>
<dbReference type="EMBL" id="APWK03000076">
    <property type="protein sequence ID" value="PHH52117.1"/>
    <property type="molecule type" value="Genomic_DNA"/>
</dbReference>
<accession>A0A2C5X1G9</accession>
<dbReference type="Proteomes" id="UP000222788">
    <property type="component" value="Unassembled WGS sequence"/>
</dbReference>
<evidence type="ECO:0000313" key="2">
    <source>
        <dbReference type="Proteomes" id="UP000222788"/>
    </source>
</evidence>
<keyword evidence="2" id="KW-1185">Reference proteome</keyword>
<protein>
    <submittedName>
        <fullName evidence="1">Uncharacterized protein</fullName>
    </submittedName>
</protein>
<evidence type="ECO:0000313" key="1">
    <source>
        <dbReference type="EMBL" id="PHH52117.1"/>
    </source>
</evidence>
<organism evidence="1 2">
    <name type="scientific">Ceratocystis fimbriata CBS 114723</name>
    <dbReference type="NCBI Taxonomy" id="1035309"/>
    <lineage>
        <taxon>Eukaryota</taxon>
        <taxon>Fungi</taxon>
        <taxon>Dikarya</taxon>
        <taxon>Ascomycota</taxon>
        <taxon>Pezizomycotina</taxon>
        <taxon>Sordariomycetes</taxon>
        <taxon>Hypocreomycetidae</taxon>
        <taxon>Microascales</taxon>
        <taxon>Ceratocystidaceae</taxon>
        <taxon>Ceratocystis</taxon>
    </lineage>
</organism>
<comment type="caution">
    <text evidence="1">The sequence shown here is derived from an EMBL/GenBank/DDBJ whole genome shotgun (WGS) entry which is preliminary data.</text>
</comment>
<proteinExistence type="predicted"/>
<dbReference type="AlphaFoldDB" id="A0A2C5X1G9"/>